<protein>
    <submittedName>
        <fullName evidence="1">DUF4278 domain-containing protein</fullName>
    </submittedName>
</protein>
<dbReference type="Proteomes" id="UP001154265">
    <property type="component" value="Unassembled WGS sequence"/>
</dbReference>
<reference evidence="1" key="2">
    <citation type="submission" date="2022-01" db="EMBL/GenBank/DDBJ databases">
        <authorList>
            <person name="Zivanovic Y."/>
            <person name="Moreira D."/>
            <person name="Lopez-Garcia P."/>
        </authorList>
    </citation>
    <scope>NUCLEOTIDE SEQUENCE</scope>
    <source>
        <strain evidence="1">G9</strain>
    </source>
</reference>
<dbReference type="RefSeq" id="WP_277867750.1">
    <property type="nucleotide sequence ID" value="NZ_JAKKUT010000005.1"/>
</dbReference>
<gene>
    <name evidence="1" type="ORF">L3556_12905</name>
</gene>
<dbReference type="EMBL" id="JAKKUT010000005">
    <property type="protein sequence ID" value="MDG2991823.1"/>
    <property type="molecule type" value="Genomic_DNA"/>
</dbReference>
<comment type="caution">
    <text evidence="1">The sequence shown here is derived from an EMBL/GenBank/DDBJ whole genome shotgun (WGS) entry which is preliminary data.</text>
</comment>
<name>A0ABT6F1W9_9SYNE</name>
<organism evidence="1 2">
    <name type="scientific">Candidatus Synechococcus calcipolaris G9</name>
    <dbReference type="NCBI Taxonomy" id="1497997"/>
    <lineage>
        <taxon>Bacteria</taxon>
        <taxon>Bacillati</taxon>
        <taxon>Cyanobacteriota</taxon>
        <taxon>Cyanophyceae</taxon>
        <taxon>Synechococcales</taxon>
        <taxon>Synechococcaceae</taxon>
        <taxon>Synechococcus</taxon>
    </lineage>
</organism>
<reference evidence="1" key="1">
    <citation type="journal article" date="2022" name="Genome Biol. Evol.">
        <title>A New Gene Family Diagnostic for Intracellular Biomineralization of Amorphous Ca Carbonates by Cyanobacteria.</title>
        <authorList>
            <person name="Benzerara K."/>
            <person name="Duprat E."/>
            <person name="Bitard-Feildel T."/>
            <person name="Caumes G."/>
            <person name="Cassier-Chauvat C."/>
            <person name="Chauvat F."/>
            <person name="Dezi M."/>
            <person name="Diop S.I."/>
            <person name="Gaschignard G."/>
            <person name="Gorgen S."/>
            <person name="Gugger M."/>
            <person name="Lopez-Garcia P."/>
            <person name="Millet M."/>
            <person name="Skouri-Panet F."/>
            <person name="Moreira D."/>
            <person name="Callebaut I."/>
        </authorList>
    </citation>
    <scope>NUCLEOTIDE SEQUENCE</scope>
    <source>
        <strain evidence="1">G9</strain>
    </source>
</reference>
<sequence length="123" mass="13684">MKLTYRGVAYQANSVKLPLVNDTISGKYRGATWQGKKLAESIDQPMYTLCWRGVTYNTDGSLVPVEATQGSLSGILADSTKPMAMDQHRAAILKSLEHRINVARNQGNQQLVQALEDEWKQFA</sequence>
<dbReference type="Pfam" id="PF14105">
    <property type="entry name" value="DUF4278"/>
    <property type="match status" value="1"/>
</dbReference>
<keyword evidence="2" id="KW-1185">Reference proteome</keyword>
<evidence type="ECO:0000313" key="2">
    <source>
        <dbReference type="Proteomes" id="UP001154265"/>
    </source>
</evidence>
<dbReference type="InterPro" id="IPR025458">
    <property type="entry name" value="DUF4278"/>
</dbReference>
<evidence type="ECO:0000313" key="1">
    <source>
        <dbReference type="EMBL" id="MDG2991823.1"/>
    </source>
</evidence>
<accession>A0ABT6F1W9</accession>
<proteinExistence type="predicted"/>